<dbReference type="SUPFAM" id="SSF52540">
    <property type="entry name" value="P-loop containing nucleoside triphosphate hydrolases"/>
    <property type="match status" value="1"/>
</dbReference>
<accession>A0AAW8FKX4</accession>
<sequence>MAAARDDDRGGSSNTIGGAAHLYGPTVQARDIHGGIHVQASPPQAPPKPRQLLPVPAHFTDRVEEAAALDGLVASREESGAGQQLIVVNGPAGVGKTTFVTRWLRSRSSAFPDGQLYADLRGHDAHGPASPGEILGQFLRALGTPAVPGGLAEQASLWRTLTAELRLAVMLDNAFTAAQIRPLLPGGPGGLVIVTSRRRLTGLGMDGAEFHQLRSLTAAAGMELFVRGAGEARTARELPAVREVVTLCAGLPLALCLASARLAARPGQPIAALVEALTPDTDRLAALEVEGEGTVQKALDASYAVLSEPAARLYRALGLLPVSTVDTHTAAVACAEEPTWAQRRLDELVEANVLEDIGPDTYRFHDLVRVHAYERALASEAAETRDLIQRRVADSYLRTATEAQRRITPIQFTLPRDYAHPVRLPVSFTDELEALGWLDARRTHLMSVLRLAAERGWHATAWQLVDAMWPLFLRLRHYDLWIEAHRIGLEAARADRHREAERQMLNSGAIGLSAAHRTAEAVEWYTASLRAAREAGDRRDEGQALLGLGGCRIAEGRYAEAVSDLDRAVETWTRCGYPRGVALARILLGEVALTEQDLERALTCFTLAREGLLAVSDPHDAARALAFLGRTRARGGDHTLGTAQMREALEAFTASGAVHWQARSLEMLADSARERGDETAADDFRARARALYEVTSPADARRLG</sequence>
<dbReference type="GO" id="GO:0043531">
    <property type="term" value="F:ADP binding"/>
    <property type="evidence" value="ECO:0007669"/>
    <property type="project" value="InterPro"/>
</dbReference>
<reference evidence="1" key="1">
    <citation type="submission" date="2023-07" db="EMBL/GenBank/DDBJ databases">
        <title>Comparative genomics of wheat-associated soil bacteria to identify genetic determinants of phenazine resistance.</title>
        <authorList>
            <person name="Mouncey N."/>
        </authorList>
    </citation>
    <scope>NUCLEOTIDE SEQUENCE</scope>
    <source>
        <strain evidence="1">V4I22</strain>
    </source>
</reference>
<dbReference type="AlphaFoldDB" id="A0AAW8FKX4"/>
<dbReference type="PRINTS" id="PR00364">
    <property type="entry name" value="DISEASERSIST"/>
</dbReference>
<comment type="caution">
    <text evidence="1">The sequence shown here is derived from an EMBL/GenBank/DDBJ whole genome shotgun (WGS) entry which is preliminary data.</text>
</comment>
<dbReference type="EMBL" id="JAUSZV010000005">
    <property type="protein sequence ID" value="MDQ0910787.1"/>
    <property type="molecule type" value="Genomic_DNA"/>
</dbReference>
<proteinExistence type="predicted"/>
<dbReference type="InterPro" id="IPR011990">
    <property type="entry name" value="TPR-like_helical_dom_sf"/>
</dbReference>
<dbReference type="PANTHER" id="PTHR47691:SF3">
    <property type="entry name" value="HTH-TYPE TRANSCRIPTIONAL REGULATOR RV0890C-RELATED"/>
    <property type="match status" value="1"/>
</dbReference>
<gene>
    <name evidence="1" type="ORF">QFZ22_006772</name>
</gene>
<dbReference type="InterPro" id="IPR027417">
    <property type="entry name" value="P-loop_NTPase"/>
</dbReference>
<dbReference type="Gene3D" id="3.40.50.300">
    <property type="entry name" value="P-loop containing nucleotide triphosphate hydrolases"/>
    <property type="match status" value="1"/>
</dbReference>
<evidence type="ECO:0000313" key="2">
    <source>
        <dbReference type="Proteomes" id="UP001234216"/>
    </source>
</evidence>
<dbReference type="RefSeq" id="WP_306981724.1">
    <property type="nucleotide sequence ID" value="NZ_JAUSYQ010000002.1"/>
</dbReference>
<dbReference type="Gene3D" id="1.25.40.10">
    <property type="entry name" value="Tetratricopeptide repeat domain"/>
    <property type="match status" value="1"/>
</dbReference>
<dbReference type="PANTHER" id="PTHR47691">
    <property type="entry name" value="REGULATOR-RELATED"/>
    <property type="match status" value="1"/>
</dbReference>
<dbReference type="Pfam" id="PF13424">
    <property type="entry name" value="TPR_12"/>
    <property type="match status" value="1"/>
</dbReference>
<organism evidence="1 2">
    <name type="scientific">Streptomyces canus</name>
    <dbReference type="NCBI Taxonomy" id="58343"/>
    <lineage>
        <taxon>Bacteria</taxon>
        <taxon>Bacillati</taxon>
        <taxon>Actinomycetota</taxon>
        <taxon>Actinomycetes</taxon>
        <taxon>Kitasatosporales</taxon>
        <taxon>Streptomycetaceae</taxon>
        <taxon>Streptomyces</taxon>
        <taxon>Streptomyces aurantiacus group</taxon>
    </lineage>
</organism>
<protein>
    <submittedName>
        <fullName evidence="1">Tetratricopeptide (TPR) repeat protein</fullName>
    </submittedName>
</protein>
<dbReference type="SUPFAM" id="SSF48452">
    <property type="entry name" value="TPR-like"/>
    <property type="match status" value="1"/>
</dbReference>
<dbReference type="Proteomes" id="UP001234216">
    <property type="component" value="Unassembled WGS sequence"/>
</dbReference>
<name>A0AAW8FKX4_9ACTN</name>
<evidence type="ECO:0000313" key="1">
    <source>
        <dbReference type="EMBL" id="MDQ0910787.1"/>
    </source>
</evidence>